<protein>
    <submittedName>
        <fullName evidence="2">Transposase</fullName>
    </submittedName>
</protein>
<organism evidence="2 3">
    <name type="scientific">Effusibacillus lacus</name>
    <dbReference type="NCBI Taxonomy" id="1348429"/>
    <lineage>
        <taxon>Bacteria</taxon>
        <taxon>Bacillati</taxon>
        <taxon>Bacillota</taxon>
        <taxon>Bacilli</taxon>
        <taxon>Bacillales</taxon>
        <taxon>Alicyclobacillaceae</taxon>
        <taxon>Effusibacillus</taxon>
    </lineage>
</organism>
<name>A0A292YNR6_9BACL</name>
<evidence type="ECO:0000313" key="3">
    <source>
        <dbReference type="Proteomes" id="UP000217785"/>
    </source>
</evidence>
<feature type="compositionally biased region" description="Polar residues" evidence="1">
    <location>
        <begin position="55"/>
        <end position="69"/>
    </location>
</feature>
<sequence>MPDFRVVEITHPLSTLTEVEIKSRAKEAVIQIIEIITGRKAELAMEDHNYTVQNVSRPTTMDHPSNNIAMESIENGSCDDG</sequence>
<feature type="region of interest" description="Disordered" evidence="1">
    <location>
        <begin position="55"/>
        <end position="81"/>
    </location>
</feature>
<keyword evidence="3" id="KW-1185">Reference proteome</keyword>
<dbReference type="EMBL" id="BDUF01000049">
    <property type="protein sequence ID" value="GAX90125.1"/>
    <property type="molecule type" value="Genomic_DNA"/>
</dbReference>
<proteinExistence type="predicted"/>
<evidence type="ECO:0000313" key="2">
    <source>
        <dbReference type="EMBL" id="GAX90125.1"/>
    </source>
</evidence>
<gene>
    <name evidence="2" type="ORF">EFBL_1751</name>
</gene>
<accession>A0A292YNR6</accession>
<comment type="caution">
    <text evidence="2">The sequence shown here is derived from an EMBL/GenBank/DDBJ whole genome shotgun (WGS) entry which is preliminary data.</text>
</comment>
<dbReference type="AlphaFoldDB" id="A0A292YNR6"/>
<dbReference type="Proteomes" id="UP000217785">
    <property type="component" value="Unassembled WGS sequence"/>
</dbReference>
<reference evidence="3" key="1">
    <citation type="submission" date="2017-07" db="EMBL/GenBank/DDBJ databases">
        <title>Draft genome sequence of Effusibacillus lacus strain skLN1.</title>
        <authorList>
            <person name="Watanabe M."/>
            <person name="Kojima H."/>
            <person name="Fukui M."/>
        </authorList>
    </citation>
    <scope>NUCLEOTIDE SEQUENCE [LARGE SCALE GENOMIC DNA]</scope>
    <source>
        <strain evidence="3">skLN1</strain>
    </source>
</reference>
<evidence type="ECO:0000256" key="1">
    <source>
        <dbReference type="SAM" id="MobiDB-lite"/>
    </source>
</evidence>